<sequence length="261" mass="27506">MNKLVSLFCIFMVLGASYAQQPTKPAVSTDLVCSPCIEFMTNSINDVFKYIVDAGVVGSCGKVCSLLPNQDEAGACDFLCMIVGVKGFMKIFAMEDPDPILMCNELKLCPTASNPNATINVVDVPSSAQQGETITIGMNYDVVTPIGTSQIAVNIQDPKGNVFGGVELLINPSVGPSPFDFQFQATPSKNEPFMPGVYNVQIDICYGTCGSVHKEFKTLATQYANFTLTPGPHTTGSSGTPTGSGSGSGSGSSSGNGYYFY</sequence>
<proteinExistence type="predicted"/>
<dbReference type="InterPro" id="IPR008139">
    <property type="entry name" value="SaposinB_dom"/>
</dbReference>
<name>A0A8J4PW31_9MYCE</name>
<feature type="compositionally biased region" description="Low complexity" evidence="2">
    <location>
        <begin position="231"/>
        <end position="241"/>
    </location>
</feature>
<keyword evidence="3" id="KW-0732">Signal</keyword>
<organism evidence="5 6">
    <name type="scientific">Polysphondylium violaceum</name>
    <dbReference type="NCBI Taxonomy" id="133409"/>
    <lineage>
        <taxon>Eukaryota</taxon>
        <taxon>Amoebozoa</taxon>
        <taxon>Evosea</taxon>
        <taxon>Eumycetozoa</taxon>
        <taxon>Dictyostelia</taxon>
        <taxon>Dictyosteliales</taxon>
        <taxon>Dictyosteliaceae</taxon>
        <taxon>Polysphondylium</taxon>
    </lineage>
</organism>
<evidence type="ECO:0000256" key="3">
    <source>
        <dbReference type="SAM" id="SignalP"/>
    </source>
</evidence>
<evidence type="ECO:0000259" key="4">
    <source>
        <dbReference type="PROSITE" id="PS50015"/>
    </source>
</evidence>
<keyword evidence="6" id="KW-1185">Reference proteome</keyword>
<gene>
    <name evidence="5" type="ORF">CYY_005600</name>
</gene>
<dbReference type="EMBL" id="AJWJ01000228">
    <property type="protein sequence ID" value="KAF2073074.1"/>
    <property type="molecule type" value="Genomic_DNA"/>
</dbReference>
<comment type="caution">
    <text evidence="5">The sequence shown here is derived from an EMBL/GenBank/DDBJ whole genome shotgun (WGS) entry which is preliminary data.</text>
</comment>
<reference evidence="5" key="1">
    <citation type="submission" date="2020-01" db="EMBL/GenBank/DDBJ databases">
        <title>Development of genomics and gene disruption for Polysphondylium violaceum indicates a role for the polyketide synthase stlB in stalk morphogenesis.</title>
        <authorList>
            <person name="Narita B."/>
            <person name="Kawabe Y."/>
            <person name="Kin K."/>
            <person name="Saito T."/>
            <person name="Gibbs R."/>
            <person name="Kuspa A."/>
            <person name="Muzny D."/>
            <person name="Queller D."/>
            <person name="Richards S."/>
            <person name="Strassman J."/>
            <person name="Sucgang R."/>
            <person name="Worley K."/>
            <person name="Schaap P."/>
        </authorList>
    </citation>
    <scope>NUCLEOTIDE SEQUENCE</scope>
    <source>
        <strain evidence="5">QSvi11</strain>
    </source>
</reference>
<dbReference type="OrthoDB" id="17754at2759"/>
<dbReference type="PROSITE" id="PS50015">
    <property type="entry name" value="SAP_B"/>
    <property type="match status" value="1"/>
</dbReference>
<accession>A0A8J4PW31</accession>
<feature type="region of interest" description="Disordered" evidence="2">
    <location>
        <begin position="231"/>
        <end position="256"/>
    </location>
</feature>
<evidence type="ECO:0000313" key="6">
    <source>
        <dbReference type="Proteomes" id="UP000695562"/>
    </source>
</evidence>
<dbReference type="AlphaFoldDB" id="A0A8J4PW31"/>
<evidence type="ECO:0000256" key="2">
    <source>
        <dbReference type="SAM" id="MobiDB-lite"/>
    </source>
</evidence>
<protein>
    <recommendedName>
        <fullName evidence="4">Saposin B-type domain-containing protein</fullName>
    </recommendedName>
</protein>
<dbReference type="Proteomes" id="UP000695562">
    <property type="component" value="Unassembled WGS sequence"/>
</dbReference>
<evidence type="ECO:0000256" key="1">
    <source>
        <dbReference type="ARBA" id="ARBA00023157"/>
    </source>
</evidence>
<evidence type="ECO:0000313" key="5">
    <source>
        <dbReference type="EMBL" id="KAF2073074.1"/>
    </source>
</evidence>
<keyword evidence="1" id="KW-1015">Disulfide bond</keyword>
<feature type="chain" id="PRO_5035267106" description="Saposin B-type domain-containing protein" evidence="3">
    <location>
        <begin position="20"/>
        <end position="261"/>
    </location>
</feature>
<feature type="signal peptide" evidence="3">
    <location>
        <begin position="1"/>
        <end position="19"/>
    </location>
</feature>
<feature type="compositionally biased region" description="Gly residues" evidence="2">
    <location>
        <begin position="242"/>
        <end position="254"/>
    </location>
</feature>
<feature type="domain" description="Saposin B-type" evidence="4">
    <location>
        <begin position="29"/>
        <end position="113"/>
    </location>
</feature>